<protein>
    <recommendedName>
        <fullName evidence="1">UPF0346 protein G4D61_10440</fullName>
    </recommendedName>
</protein>
<evidence type="ECO:0000256" key="1">
    <source>
        <dbReference type="HAMAP-Rule" id="MF_01538"/>
    </source>
</evidence>
<organism evidence="3 5">
    <name type="scientific">Heyndrickxia ginsengihumi</name>
    <dbReference type="NCBI Taxonomy" id="363870"/>
    <lineage>
        <taxon>Bacteria</taxon>
        <taxon>Bacillati</taxon>
        <taxon>Bacillota</taxon>
        <taxon>Bacilli</taxon>
        <taxon>Bacillales</taxon>
        <taxon>Bacillaceae</taxon>
        <taxon>Heyndrickxia</taxon>
    </lineage>
</organism>
<name>A0A0A6Y177_9BACI</name>
<reference evidence="3 5" key="1">
    <citation type="submission" date="2014-10" db="EMBL/GenBank/DDBJ databases">
        <title>Draft genome of phytase producing Bacillus ginsengihumi strain M2.11.</title>
        <authorList>
            <person name="Toymentseva A."/>
            <person name="Boulygina E.A."/>
            <person name="Kazakov S.V."/>
            <person name="Kayumov I."/>
            <person name="Suleimanova A.D."/>
            <person name="Mardanova A.M."/>
            <person name="Maria S.N."/>
            <person name="Sergey M.Y."/>
            <person name="Sharipova M.R."/>
        </authorList>
    </citation>
    <scope>NUCLEOTIDE SEQUENCE [LARGE SCALE GENOMIC DNA]</scope>
    <source>
        <strain evidence="3 5">M2.11</strain>
    </source>
</reference>
<dbReference type="EMBL" id="JRUN01000011">
    <property type="protein sequence ID" value="KHD86052.1"/>
    <property type="molecule type" value="Genomic_DNA"/>
</dbReference>
<reference evidence="4" key="2">
    <citation type="submission" date="2020-02" db="EMBL/GenBank/DDBJ databases">
        <authorList>
            <person name="Feng H."/>
        </authorList>
    </citation>
    <scope>NUCLEOTIDE SEQUENCE [LARGE SCALE GENOMIC DNA]</scope>
    <source>
        <strain evidence="4">Gsoil 114</strain>
    </source>
</reference>
<accession>A0A0A6Y177</accession>
<sequence length="72" mass="8675">MKSFYHFLMKFRDAKQKDDLTIFANGAYRDHSFPKHSTDYHEISSYLELNGEYLHSMTIFDKAWDIYISETK</sequence>
<comment type="similarity">
    <text evidence="1">Belongs to the UPF0346 family.</text>
</comment>
<evidence type="ECO:0000313" key="4">
    <source>
        <dbReference type="EMBL" id="NEY20374.1"/>
    </source>
</evidence>
<gene>
    <name evidence="4" type="ORF">G4D61_10440</name>
    <name evidence="3" type="ORF">NG54_05365</name>
</gene>
<proteinExistence type="inferred from homology"/>
<dbReference type="PIRSF" id="PIRSF037262">
    <property type="entry name" value="UCP037262"/>
    <property type="match status" value="1"/>
</dbReference>
<dbReference type="Pfam" id="PF06855">
    <property type="entry name" value="YozE_SAM_like"/>
    <property type="match status" value="1"/>
</dbReference>
<dbReference type="SUPFAM" id="SSF140652">
    <property type="entry name" value="YozE-like"/>
    <property type="match status" value="1"/>
</dbReference>
<dbReference type="InterPro" id="IPR010673">
    <property type="entry name" value="UPF0346"/>
</dbReference>
<dbReference type="Proteomes" id="UP000476934">
    <property type="component" value="Unassembled WGS sequence"/>
</dbReference>
<evidence type="ECO:0000313" key="3">
    <source>
        <dbReference type="EMBL" id="KHD86052.1"/>
    </source>
</evidence>
<dbReference type="InterPro" id="IPR023089">
    <property type="entry name" value="YozE_SAM-like"/>
</dbReference>
<dbReference type="InterPro" id="IPR036806">
    <property type="entry name" value="YozE_SAM-like_sf"/>
</dbReference>
<evidence type="ECO:0000313" key="5">
    <source>
        <dbReference type="Proteomes" id="UP000030588"/>
    </source>
</evidence>
<dbReference type="HAMAP" id="MF_01538">
    <property type="entry name" value="UPF0346"/>
    <property type="match status" value="1"/>
</dbReference>
<keyword evidence="6" id="KW-1185">Reference proteome</keyword>
<dbReference type="Gene3D" id="1.10.150.260">
    <property type="entry name" value="YozE SAM-like"/>
    <property type="match status" value="1"/>
</dbReference>
<dbReference type="STRING" id="363870.NG54_05365"/>
<feature type="domain" description="YozE SAM-like" evidence="2">
    <location>
        <begin position="3"/>
        <end position="68"/>
    </location>
</feature>
<dbReference type="RefSeq" id="WP_025728292.1">
    <property type="nucleotide sequence ID" value="NZ_JAAIWK010000015.1"/>
</dbReference>
<evidence type="ECO:0000259" key="2">
    <source>
        <dbReference type="Pfam" id="PF06855"/>
    </source>
</evidence>
<dbReference type="Proteomes" id="UP000030588">
    <property type="component" value="Unassembled WGS sequence"/>
</dbReference>
<dbReference type="NCBIfam" id="NF010193">
    <property type="entry name" value="PRK13672.1"/>
    <property type="match status" value="1"/>
</dbReference>
<dbReference type="EMBL" id="JAAIWK010000015">
    <property type="protein sequence ID" value="NEY20374.1"/>
    <property type="molecule type" value="Genomic_DNA"/>
</dbReference>
<dbReference type="AlphaFoldDB" id="A0A0A6Y177"/>
<dbReference type="OrthoDB" id="2242851at2"/>
<evidence type="ECO:0000313" key="6">
    <source>
        <dbReference type="Proteomes" id="UP000476934"/>
    </source>
</evidence>
<comment type="caution">
    <text evidence="3">The sequence shown here is derived from an EMBL/GenBank/DDBJ whole genome shotgun (WGS) entry which is preliminary data.</text>
</comment>
<reference evidence="4 6" key="3">
    <citation type="submission" date="2020-03" db="EMBL/GenBank/DDBJ databases">
        <title>Bacillus aquiflavi sp. nov., isolated from yellow water of strong flavor Chinese baijiu in Yibin region of China.</title>
        <authorList>
            <person name="Xie J."/>
        </authorList>
    </citation>
    <scope>NUCLEOTIDE SEQUENCE [LARGE SCALE GENOMIC DNA]</scope>
    <source>
        <strain evidence="4 6">Gsoil 114</strain>
    </source>
</reference>